<evidence type="ECO:0000313" key="15">
    <source>
        <dbReference type="Proteomes" id="UP000075653"/>
    </source>
</evidence>
<dbReference type="PANTHER" id="PTHR43788">
    <property type="entry name" value="DNA2/NAM7 HELICASE FAMILY MEMBER"/>
    <property type="match status" value="1"/>
</dbReference>
<evidence type="ECO:0000259" key="12">
    <source>
        <dbReference type="Pfam" id="PF13538"/>
    </source>
</evidence>
<dbReference type="Pfam" id="PF21185">
    <property type="entry name" value="RecD_N"/>
    <property type="match status" value="1"/>
</dbReference>
<dbReference type="GO" id="GO:0017116">
    <property type="term" value="F:single-stranded DNA helicase activity"/>
    <property type="evidence" value="ECO:0007669"/>
    <property type="project" value="TreeGrafter"/>
</dbReference>
<keyword evidence="2 11" id="KW-0547">Nucleotide-binding</keyword>
<comment type="caution">
    <text evidence="14">The sequence shown here is derived from an EMBL/GenBank/DDBJ whole genome shotgun (WGS) entry which is preliminary data.</text>
</comment>
<dbReference type="PANTHER" id="PTHR43788:SF6">
    <property type="entry name" value="DNA HELICASE B"/>
    <property type="match status" value="1"/>
</dbReference>
<proteinExistence type="inferred from homology"/>
<dbReference type="AlphaFoldDB" id="A0A149VY62"/>
<dbReference type="Gene3D" id="3.40.50.300">
    <property type="entry name" value="P-loop containing nucleotide triphosphate hydrolases"/>
    <property type="match status" value="3"/>
</dbReference>
<evidence type="ECO:0000256" key="7">
    <source>
        <dbReference type="ARBA" id="ARBA00022840"/>
    </source>
</evidence>
<name>A0A149VY62_9PROT</name>
<evidence type="ECO:0000256" key="2">
    <source>
        <dbReference type="ARBA" id="ARBA00022741"/>
    </source>
</evidence>
<dbReference type="GO" id="GO:0000724">
    <property type="term" value="P:double-strand break repair via homologous recombination"/>
    <property type="evidence" value="ECO:0007669"/>
    <property type="project" value="UniProtKB-UniRule"/>
</dbReference>
<dbReference type="GO" id="GO:0003677">
    <property type="term" value="F:DNA binding"/>
    <property type="evidence" value="ECO:0007669"/>
    <property type="project" value="UniProtKB-UniRule"/>
</dbReference>
<keyword evidence="8 11" id="KW-0238">DNA-binding</keyword>
<dbReference type="GO" id="GO:0016887">
    <property type="term" value="F:ATP hydrolysis activity"/>
    <property type="evidence" value="ECO:0007669"/>
    <property type="project" value="RHEA"/>
</dbReference>
<evidence type="ECO:0000259" key="13">
    <source>
        <dbReference type="Pfam" id="PF21185"/>
    </source>
</evidence>
<keyword evidence="3 11" id="KW-0227">DNA damage</keyword>
<gene>
    <name evidence="14" type="primary">recD_1</name>
    <name evidence="11" type="synonym">recD</name>
    <name evidence="14" type="ORF">FEMY_13120</name>
</gene>
<comment type="catalytic activity">
    <reaction evidence="11">
        <text>ATP + H2O = ADP + phosphate + H(+)</text>
        <dbReference type="Rhea" id="RHEA:13065"/>
        <dbReference type="ChEBI" id="CHEBI:15377"/>
        <dbReference type="ChEBI" id="CHEBI:15378"/>
        <dbReference type="ChEBI" id="CHEBI:30616"/>
        <dbReference type="ChEBI" id="CHEBI:43474"/>
        <dbReference type="ChEBI" id="CHEBI:456216"/>
        <dbReference type="EC" id="5.6.2.3"/>
    </reaction>
</comment>
<feature type="binding site" evidence="11">
    <location>
        <begin position="188"/>
        <end position="195"/>
    </location>
    <ligand>
        <name>ATP</name>
        <dbReference type="ChEBI" id="CHEBI:30616"/>
    </ligand>
</feature>
<feature type="domain" description="RecBCD enzyme subunit RecD N-terminal" evidence="13">
    <location>
        <begin position="16"/>
        <end position="122"/>
    </location>
</feature>
<keyword evidence="7 11" id="KW-0067">ATP-binding</keyword>
<dbReference type="Pfam" id="PF13245">
    <property type="entry name" value="AAA_19"/>
    <property type="match status" value="1"/>
</dbReference>
<keyword evidence="6 11" id="KW-0269">Exonuclease</keyword>
<dbReference type="GO" id="GO:0005524">
    <property type="term" value="F:ATP binding"/>
    <property type="evidence" value="ECO:0007669"/>
    <property type="project" value="UniProtKB-UniRule"/>
</dbReference>
<keyword evidence="15" id="KW-1185">Reference proteome</keyword>
<evidence type="ECO:0000256" key="5">
    <source>
        <dbReference type="ARBA" id="ARBA00022806"/>
    </source>
</evidence>
<evidence type="ECO:0000256" key="8">
    <source>
        <dbReference type="ARBA" id="ARBA00023125"/>
    </source>
</evidence>
<dbReference type="Proteomes" id="UP000075653">
    <property type="component" value="Unassembled WGS sequence"/>
</dbReference>
<dbReference type="CDD" id="cd17933">
    <property type="entry name" value="DEXSc_RecD-like"/>
    <property type="match status" value="1"/>
</dbReference>
<dbReference type="PATRIC" id="fig|1789004.3.peg.1332"/>
<dbReference type="InterPro" id="IPR041851">
    <property type="entry name" value="RecD_N_sf"/>
</dbReference>
<accession>A0A149VY62</accession>
<sequence length="639" mass="70554">MTPASLLEHLETWYRQGKLRLLDISFARWCSRHDPAPTPELLLVTALVAYLEGRGHSCLDLDSLLLNTLTLGTELEAELAQVLTGLPRTLPVWQNTLYGSPCIRPPSSPVPSPLVLAENRLYLRRYWQYETALSQQIRQRTDPALWSLDALTNALPWLHALFPAHSEIHWQRVACALALRSPFTLITGGPGTGKTYTVARLLTVLLSQSARPEALRIALAAPTGKAAARLTESLQKALRELPSNLPAALDISTLIEQVGPARTLHSLLGQDWTTRQFRHDAAHPLDLDLLIVDEASMVDLKMMVALFDALPPRSRIVLLGDRDQLASVEAGAVLGDLCLHAEAGHYRPETATFLCALGEPPLPENLRDSKGSDLAQCRVMLRHSHRFGTAIGTLALAVNAGDVNSVTRLLKQETHSSLIWKECASPQEVVEVATRPTELSYGRFSRLLQTRPAASADFDAWALLLLQTLDQFRVLCALREGPWGVIELNRSIEQKLRAMGGLQPQGEWYEGRPVIITRNDADLSLANGDIGLTLRSPHPAQGLRVYFPDTARTLRARAPSRLNHVETAFALTVHKSQGSEFEHTCLVLPAPHPIVTRELIYTGITRARQRLTLLCADPNTLEVGLARPTQRTSGLKFES</sequence>
<dbReference type="EC" id="5.6.2.3" evidence="11"/>
<comment type="similarity">
    <text evidence="11">Belongs to the RecD family.</text>
</comment>
<comment type="function">
    <text evidence="11">A helicase/nuclease that prepares dsDNA breaks (DSB) for recombinational DNA repair. Binds to DSBs and unwinds DNA via a highly rapid and processive ATP-dependent bidirectional helicase activity. Unwinds dsDNA until it encounters a Chi (crossover hotspot instigator) sequence from the 3' direction. Cuts ssDNA a few nucleotides 3' to the Chi site. The properties and activities of the enzyme are changed at Chi. The Chi-altered holoenzyme produces a long 3'-ssDNA overhang and facilitates RecA-binding to the ssDNA for homologous DNA recombination and repair. Holoenzyme degrades any linearized DNA that is unable to undergo homologous recombination. In the holoenzyme this subunit has ssDNA-dependent ATPase and 5'-3' helicase activity. When added to pre-assembled RecBC greatly stimulates nuclease activity and augments holoenzyme processivity. Negatively regulates the RecA-loading ability of RecBCD.</text>
</comment>
<dbReference type="InterPro" id="IPR050534">
    <property type="entry name" value="Coronavir_polyprotein_1ab"/>
</dbReference>
<dbReference type="RefSeq" id="WP_062188054.1">
    <property type="nucleotide sequence ID" value="NZ_CP053676.1"/>
</dbReference>
<keyword evidence="10 11" id="KW-0413">Isomerase</keyword>
<dbReference type="GeneID" id="301709517"/>
<comment type="subunit">
    <text evidence="11">Heterotrimer of RecB, RecC and RecD. All subunits contribute to DNA-binding.</text>
</comment>
<evidence type="ECO:0000256" key="11">
    <source>
        <dbReference type="HAMAP-Rule" id="MF_01487"/>
    </source>
</evidence>
<feature type="domain" description="UvrD-like helicase C-terminal" evidence="12">
    <location>
        <begin position="568"/>
        <end position="613"/>
    </location>
</feature>
<evidence type="ECO:0000313" key="14">
    <source>
        <dbReference type="EMBL" id="KXW58136.1"/>
    </source>
</evidence>
<dbReference type="CDD" id="cd18809">
    <property type="entry name" value="SF1_C_RecD"/>
    <property type="match status" value="1"/>
</dbReference>
<dbReference type="Gene3D" id="1.10.10.1020">
    <property type="entry name" value="RecBCD complex, subunit RecD, N-terminal domain"/>
    <property type="match status" value="1"/>
</dbReference>
<dbReference type="InterPro" id="IPR006344">
    <property type="entry name" value="RecD"/>
</dbReference>
<evidence type="ECO:0000256" key="4">
    <source>
        <dbReference type="ARBA" id="ARBA00022801"/>
    </source>
</evidence>
<dbReference type="SUPFAM" id="SSF52540">
    <property type="entry name" value="P-loop containing nucleoside triphosphate hydrolases"/>
    <property type="match status" value="2"/>
</dbReference>
<dbReference type="Pfam" id="PF13538">
    <property type="entry name" value="UvrD_C_2"/>
    <property type="match status" value="1"/>
</dbReference>
<keyword evidence="5 11" id="KW-0347">Helicase</keyword>
<reference evidence="14 15" key="1">
    <citation type="submission" date="2016-01" db="EMBL/GenBank/DDBJ databases">
        <title>Genome sequence of the acidophilic iron oxidising Ferrovum strain Z-31.</title>
        <authorList>
            <person name="Poehlein A."/>
            <person name="Ullrich S.R."/>
            <person name="Schloemann M."/>
            <person name="Muehling M."/>
            <person name="Daniel R."/>
        </authorList>
    </citation>
    <scope>NUCLEOTIDE SEQUENCE [LARGE SCALE GENOMIC DNA]</scope>
    <source>
        <strain evidence="14 15">Z-31</strain>
    </source>
</reference>
<keyword evidence="4 11" id="KW-0378">Hydrolase</keyword>
<evidence type="ECO:0000256" key="3">
    <source>
        <dbReference type="ARBA" id="ARBA00022763"/>
    </source>
</evidence>
<dbReference type="InterPro" id="IPR027417">
    <property type="entry name" value="P-loop_NTPase"/>
</dbReference>
<keyword evidence="9 11" id="KW-0234">DNA repair</keyword>
<keyword evidence="1 11" id="KW-0540">Nuclease</keyword>
<dbReference type="InterPro" id="IPR049550">
    <property type="entry name" value="RecD_N"/>
</dbReference>
<dbReference type="InterPro" id="IPR027785">
    <property type="entry name" value="UvrD-like_helicase_C"/>
</dbReference>
<dbReference type="EMBL" id="LRRD01000023">
    <property type="protein sequence ID" value="KXW58136.1"/>
    <property type="molecule type" value="Genomic_DNA"/>
</dbReference>
<evidence type="ECO:0000256" key="1">
    <source>
        <dbReference type="ARBA" id="ARBA00022722"/>
    </source>
</evidence>
<dbReference type="GO" id="GO:0009338">
    <property type="term" value="C:exodeoxyribonuclease V complex"/>
    <property type="evidence" value="ECO:0007669"/>
    <property type="project" value="InterPro"/>
</dbReference>
<evidence type="ECO:0000256" key="6">
    <source>
        <dbReference type="ARBA" id="ARBA00022839"/>
    </source>
</evidence>
<dbReference type="STRING" id="1789004.FEMY_13120"/>
<comment type="miscellaneous">
    <text evidence="11">In the RecBCD complex, RecB has a slow 3'-5' helicase, an exonuclease activity and loads RecA onto ssDNA, RecD has a fast 5'-3' helicase activity, while RecC stimulates the ATPase and processivity of the RecB helicase and contributes to recognition of the Chi site.</text>
</comment>
<dbReference type="HAMAP" id="MF_01487">
    <property type="entry name" value="RecD"/>
    <property type="match status" value="1"/>
</dbReference>
<dbReference type="GO" id="GO:0043139">
    <property type="term" value="F:5'-3' DNA helicase activity"/>
    <property type="evidence" value="ECO:0007669"/>
    <property type="project" value="UniProtKB-UniRule"/>
</dbReference>
<evidence type="ECO:0000256" key="9">
    <source>
        <dbReference type="ARBA" id="ARBA00023204"/>
    </source>
</evidence>
<dbReference type="NCBIfam" id="TIGR01447">
    <property type="entry name" value="recD"/>
    <property type="match status" value="1"/>
</dbReference>
<dbReference type="GO" id="GO:0008854">
    <property type="term" value="F:exodeoxyribonuclease V activity"/>
    <property type="evidence" value="ECO:0007669"/>
    <property type="project" value="InterPro"/>
</dbReference>
<evidence type="ECO:0000256" key="10">
    <source>
        <dbReference type="ARBA" id="ARBA00023235"/>
    </source>
</evidence>
<organism evidence="14 15">
    <name type="scientific">Ferrovum myxofaciens</name>
    <dbReference type="NCBI Taxonomy" id="416213"/>
    <lineage>
        <taxon>Bacteria</taxon>
        <taxon>Pseudomonadati</taxon>
        <taxon>Pseudomonadota</taxon>
        <taxon>Betaproteobacteria</taxon>
        <taxon>Ferrovales</taxon>
        <taxon>Ferrovaceae</taxon>
        <taxon>Ferrovum</taxon>
    </lineage>
</organism>
<protein>
    <recommendedName>
        <fullName evidence="11">RecBCD enzyme subunit RecD</fullName>
        <ecNumber evidence="11">5.6.2.3</ecNumber>
    </recommendedName>
    <alternativeName>
        <fullName evidence="11">DNA 5'-3' helicase subunit RecD</fullName>
    </alternativeName>
    <alternativeName>
        <fullName evidence="11">Exonuclease V subunit RecD</fullName>
        <shortName evidence="11">ExoV subunit RecD</shortName>
    </alternativeName>
    <alternativeName>
        <fullName evidence="11">Helicase/nuclease RecBCD subunit RecD</fullName>
    </alternativeName>
</protein>